<evidence type="ECO:0000313" key="2">
    <source>
        <dbReference type="EMBL" id="RYQ82427.1"/>
    </source>
</evidence>
<name>A0A444WY92_ARAHY</name>
<evidence type="ECO:0000313" key="3">
    <source>
        <dbReference type="Proteomes" id="UP000289738"/>
    </source>
</evidence>
<accession>A0A444WY92</accession>
<feature type="compositionally biased region" description="Low complexity" evidence="1">
    <location>
        <begin position="88"/>
        <end position="106"/>
    </location>
</feature>
<reference evidence="2 3" key="1">
    <citation type="submission" date="2019-01" db="EMBL/GenBank/DDBJ databases">
        <title>Sequencing of cultivated peanut Arachis hypogaea provides insights into genome evolution and oil improvement.</title>
        <authorList>
            <person name="Chen X."/>
        </authorList>
    </citation>
    <scope>NUCLEOTIDE SEQUENCE [LARGE SCALE GENOMIC DNA]</scope>
    <source>
        <strain evidence="3">cv. Fuhuasheng</strain>
        <tissue evidence="2">Leaves</tissue>
    </source>
</reference>
<dbReference type="Proteomes" id="UP000289738">
    <property type="component" value="Chromosome B10"/>
</dbReference>
<organism evidence="2 3">
    <name type="scientific">Arachis hypogaea</name>
    <name type="common">Peanut</name>
    <dbReference type="NCBI Taxonomy" id="3818"/>
    <lineage>
        <taxon>Eukaryota</taxon>
        <taxon>Viridiplantae</taxon>
        <taxon>Streptophyta</taxon>
        <taxon>Embryophyta</taxon>
        <taxon>Tracheophyta</taxon>
        <taxon>Spermatophyta</taxon>
        <taxon>Magnoliopsida</taxon>
        <taxon>eudicotyledons</taxon>
        <taxon>Gunneridae</taxon>
        <taxon>Pentapetalae</taxon>
        <taxon>rosids</taxon>
        <taxon>fabids</taxon>
        <taxon>Fabales</taxon>
        <taxon>Fabaceae</taxon>
        <taxon>Papilionoideae</taxon>
        <taxon>50 kb inversion clade</taxon>
        <taxon>dalbergioids sensu lato</taxon>
        <taxon>Dalbergieae</taxon>
        <taxon>Pterocarpus clade</taxon>
        <taxon>Arachis</taxon>
    </lineage>
</organism>
<gene>
    <name evidence="2" type="ORF">Ahy_B10g101019</name>
</gene>
<keyword evidence="3" id="KW-1185">Reference proteome</keyword>
<feature type="compositionally biased region" description="Basic and acidic residues" evidence="1">
    <location>
        <begin position="49"/>
        <end position="75"/>
    </location>
</feature>
<dbReference type="AlphaFoldDB" id="A0A444WY92"/>
<comment type="caution">
    <text evidence="2">The sequence shown here is derived from an EMBL/GenBank/DDBJ whole genome shotgun (WGS) entry which is preliminary data.</text>
</comment>
<feature type="region of interest" description="Disordered" evidence="1">
    <location>
        <begin position="43"/>
        <end position="75"/>
    </location>
</feature>
<feature type="region of interest" description="Disordered" evidence="1">
    <location>
        <begin position="126"/>
        <end position="146"/>
    </location>
</feature>
<evidence type="ECO:0000256" key="1">
    <source>
        <dbReference type="SAM" id="MobiDB-lite"/>
    </source>
</evidence>
<sequence>MLGFFGAVLCYFGSERKARGSSCLTRAKGARPRRFAAALLGTVAPPPSSREDHRRVASRRKAETERRWERRRRETEELRPVAAVAPLTATVPPSPSVGVLPGESSGAEQTRERDLRLSWESNHRAQPPFASTALPPSELPPSGKGSSRRRCYCRRRELRLRDSDRREWFCDFRDHRRSFWLFLPSPENSAESLWWLRKRFGAEVLIAVDSGGYERSQLASLGCDFNVLSSVQGPDWKS</sequence>
<dbReference type="EMBL" id="SDMP01000020">
    <property type="protein sequence ID" value="RYQ82427.1"/>
    <property type="molecule type" value="Genomic_DNA"/>
</dbReference>
<proteinExistence type="predicted"/>
<protein>
    <submittedName>
        <fullName evidence="2">Uncharacterized protein</fullName>
    </submittedName>
</protein>
<feature type="region of interest" description="Disordered" evidence="1">
    <location>
        <begin position="88"/>
        <end position="114"/>
    </location>
</feature>